<evidence type="ECO:0000313" key="2">
    <source>
        <dbReference type="EMBL" id="QHT76852.1"/>
    </source>
</evidence>
<reference evidence="2" key="1">
    <citation type="journal article" date="2020" name="Nature">
        <title>Giant virus diversity and host interactions through global metagenomics.</title>
        <authorList>
            <person name="Schulz F."/>
            <person name="Roux S."/>
            <person name="Paez-Espino D."/>
            <person name="Jungbluth S."/>
            <person name="Walsh D.A."/>
            <person name="Denef V.J."/>
            <person name="McMahon K.D."/>
            <person name="Konstantinidis K.T."/>
            <person name="Eloe-Fadrosh E.A."/>
            <person name="Kyrpides N.C."/>
            <person name="Woyke T."/>
        </authorList>
    </citation>
    <scope>NUCLEOTIDE SEQUENCE</scope>
    <source>
        <strain evidence="2">GVMAG-M-3300023179-82</strain>
    </source>
</reference>
<keyword evidence="1" id="KW-1133">Transmembrane helix</keyword>
<protein>
    <submittedName>
        <fullName evidence="2">Uncharacterized protein</fullName>
    </submittedName>
</protein>
<keyword evidence="1" id="KW-0812">Transmembrane</keyword>
<accession>A0A6C0H8E0</accession>
<evidence type="ECO:0000256" key="1">
    <source>
        <dbReference type="SAM" id="Phobius"/>
    </source>
</evidence>
<dbReference type="AlphaFoldDB" id="A0A6C0H8E0"/>
<name>A0A6C0H8E0_9ZZZZ</name>
<proteinExistence type="predicted"/>
<sequence>MCSVDIKDATDLPSQLNYDIGDLIKHISDKNKKYLLVSLLKINIKVIIYINDYEKIDLNTDMNYLINLFLIRYDKSIKIYPTNLNIIHFIIFNKLNVYDVLFFLIKMYYSKMSDISILKNSMEIYTWYTRHNTFDTCHKCEKLILNICNSYDDNNVNMLFNHNYTDLLFNGPSPTISDEISILTDKINNLQIQTDNYYKLNEEYNINKTKIIDDINQLNLNYNENKTEIMNEISILTDKINNVQIQTDYHYNKINEDIILIKNEIINENNINNNKLINEITLLTTKINDSQTQNNYYYNKIKILENNTYTLNIILLIIIIFYFLIIFIISTLLILNYNNIMINEVPIYYYKKYIYTDNNPTVKLQLLN</sequence>
<keyword evidence="1" id="KW-0472">Membrane</keyword>
<feature type="transmembrane region" description="Helical" evidence="1">
    <location>
        <begin position="309"/>
        <end position="335"/>
    </location>
</feature>
<dbReference type="EMBL" id="MN739904">
    <property type="protein sequence ID" value="QHT76852.1"/>
    <property type="molecule type" value="Genomic_DNA"/>
</dbReference>
<organism evidence="2">
    <name type="scientific">viral metagenome</name>
    <dbReference type="NCBI Taxonomy" id="1070528"/>
    <lineage>
        <taxon>unclassified sequences</taxon>
        <taxon>metagenomes</taxon>
        <taxon>organismal metagenomes</taxon>
    </lineage>
</organism>